<accession>X6NQW2</accession>
<evidence type="ECO:0000313" key="2">
    <source>
        <dbReference type="Proteomes" id="UP000023152"/>
    </source>
</evidence>
<dbReference type="Gene3D" id="3.80.10.10">
    <property type="entry name" value="Ribonuclease Inhibitor"/>
    <property type="match status" value="1"/>
</dbReference>
<dbReference type="AlphaFoldDB" id="X6NQW2"/>
<proteinExistence type="predicted"/>
<evidence type="ECO:0000313" key="1">
    <source>
        <dbReference type="EMBL" id="ETO27747.1"/>
    </source>
</evidence>
<comment type="caution">
    <text evidence="1">The sequence shown here is derived from an EMBL/GenBank/DDBJ whole genome shotgun (WGS) entry which is preliminary data.</text>
</comment>
<sequence>MKALKRLQKKLSSKKLEDNSNVLSFLAVSDDVLCYHILPFMYQYEQWCLARTCAHFYQLLSISHLVLSMSSPQQSVDNSVSSITKVNIKTHFRDQMIHNMNNIPSLQEIKVISLLDGWVQLNDGIFDKLSFIQLFELKIWLLYLGHLSRTHNQKNNFFFLGLGDEKFTQLNLSRNAQSSLKKRLEWLGSILKSISYQVPPSMFSFPWGHGMLTHICLRSNHLNNKAIKYLCDCINENSNGLLQLKSLWLDNNPFTHHCVPTLLATIANKCTFLTHLSLKETGVVTANLIELVVEFKHKFGQSCWLRHISVTSESDTFELLKILEKCLQKNNIVKSQNLDCSSSSLTHMHLSTHTHKVRGRIFALYCKILLL</sequence>
<protein>
    <submittedName>
        <fullName evidence="1">Uncharacterized protein</fullName>
    </submittedName>
</protein>
<reference evidence="1 2" key="1">
    <citation type="journal article" date="2013" name="Curr. Biol.">
        <title>The Genome of the Foraminiferan Reticulomyxa filosa.</title>
        <authorList>
            <person name="Glockner G."/>
            <person name="Hulsmann N."/>
            <person name="Schleicher M."/>
            <person name="Noegel A.A."/>
            <person name="Eichinger L."/>
            <person name="Gallinger C."/>
            <person name="Pawlowski J."/>
            <person name="Sierra R."/>
            <person name="Euteneuer U."/>
            <person name="Pillet L."/>
            <person name="Moustafa A."/>
            <person name="Platzer M."/>
            <person name="Groth M."/>
            <person name="Szafranski K."/>
            <person name="Schliwa M."/>
        </authorList>
    </citation>
    <scope>NUCLEOTIDE SEQUENCE [LARGE SCALE GENOMIC DNA]</scope>
</reference>
<gene>
    <name evidence="1" type="ORF">RFI_09384</name>
</gene>
<name>X6NQW2_RETFI</name>
<dbReference type="Proteomes" id="UP000023152">
    <property type="component" value="Unassembled WGS sequence"/>
</dbReference>
<organism evidence="1 2">
    <name type="scientific">Reticulomyxa filosa</name>
    <dbReference type="NCBI Taxonomy" id="46433"/>
    <lineage>
        <taxon>Eukaryota</taxon>
        <taxon>Sar</taxon>
        <taxon>Rhizaria</taxon>
        <taxon>Retaria</taxon>
        <taxon>Foraminifera</taxon>
        <taxon>Monothalamids</taxon>
        <taxon>Reticulomyxidae</taxon>
        <taxon>Reticulomyxa</taxon>
    </lineage>
</organism>
<keyword evidence="2" id="KW-1185">Reference proteome</keyword>
<dbReference type="InterPro" id="IPR032675">
    <property type="entry name" value="LRR_dom_sf"/>
</dbReference>
<dbReference type="EMBL" id="ASPP01007066">
    <property type="protein sequence ID" value="ETO27747.1"/>
    <property type="molecule type" value="Genomic_DNA"/>
</dbReference>
<dbReference type="SUPFAM" id="SSF52047">
    <property type="entry name" value="RNI-like"/>
    <property type="match status" value="1"/>
</dbReference>